<gene>
    <name evidence="3" type="ORF">LSH36_831g00015</name>
</gene>
<reference evidence="3" key="1">
    <citation type="journal article" date="2023" name="Mol. Biol. Evol.">
        <title>Third-Generation Sequencing Reveals the Adaptive Role of the Epigenome in Three Deep-Sea Polychaetes.</title>
        <authorList>
            <person name="Perez M."/>
            <person name="Aroh O."/>
            <person name="Sun Y."/>
            <person name="Lan Y."/>
            <person name="Juniper S.K."/>
            <person name="Young C.R."/>
            <person name="Angers B."/>
            <person name="Qian P.Y."/>
        </authorList>
    </citation>
    <scope>NUCLEOTIDE SEQUENCE</scope>
    <source>
        <strain evidence="3">P08H-3</strain>
    </source>
</reference>
<evidence type="ECO:0000313" key="3">
    <source>
        <dbReference type="EMBL" id="KAK2143567.1"/>
    </source>
</evidence>
<protein>
    <recommendedName>
        <fullName evidence="2">C2 domain-containing protein</fullName>
    </recommendedName>
</protein>
<dbReference type="SUPFAM" id="SSF49562">
    <property type="entry name" value="C2 domain (Calcium/lipid-binding domain, CaLB)"/>
    <property type="match status" value="1"/>
</dbReference>
<dbReference type="GO" id="GO:0005634">
    <property type="term" value="C:nucleus"/>
    <property type="evidence" value="ECO:0007669"/>
    <property type="project" value="TreeGrafter"/>
</dbReference>
<evidence type="ECO:0000256" key="1">
    <source>
        <dbReference type="SAM" id="MobiDB-lite"/>
    </source>
</evidence>
<feature type="domain" description="C2" evidence="2">
    <location>
        <begin position="138"/>
        <end position="182"/>
    </location>
</feature>
<dbReference type="InterPro" id="IPR000008">
    <property type="entry name" value="C2_dom"/>
</dbReference>
<dbReference type="Proteomes" id="UP001208570">
    <property type="component" value="Unassembled WGS sequence"/>
</dbReference>
<dbReference type="EMBL" id="JAODUP010000831">
    <property type="protein sequence ID" value="KAK2143567.1"/>
    <property type="molecule type" value="Genomic_DNA"/>
</dbReference>
<dbReference type="InterPro" id="IPR035892">
    <property type="entry name" value="C2_domain_sf"/>
</dbReference>
<feature type="domain" description="C2" evidence="2">
    <location>
        <begin position="93"/>
        <end position="130"/>
    </location>
</feature>
<proteinExistence type="predicted"/>
<evidence type="ECO:0000259" key="2">
    <source>
        <dbReference type="Pfam" id="PF00168"/>
    </source>
</evidence>
<organism evidence="3 4">
    <name type="scientific">Paralvinella palmiformis</name>
    <dbReference type="NCBI Taxonomy" id="53620"/>
    <lineage>
        <taxon>Eukaryota</taxon>
        <taxon>Metazoa</taxon>
        <taxon>Spiralia</taxon>
        <taxon>Lophotrochozoa</taxon>
        <taxon>Annelida</taxon>
        <taxon>Polychaeta</taxon>
        <taxon>Sedentaria</taxon>
        <taxon>Canalipalpata</taxon>
        <taxon>Terebellida</taxon>
        <taxon>Terebelliformia</taxon>
        <taxon>Alvinellidae</taxon>
        <taxon>Paralvinella</taxon>
    </lineage>
</organism>
<feature type="region of interest" description="Disordered" evidence="1">
    <location>
        <begin position="195"/>
        <end position="219"/>
    </location>
</feature>
<dbReference type="SUPFAM" id="SSF50156">
    <property type="entry name" value="PDZ domain-like"/>
    <property type="match status" value="1"/>
</dbReference>
<sequence>MLCGRGRKRKSVDFDQDQENLLRMDNGDYVCMQRRDSRHKRPLLVRAPLPRHHAAARCYDNEDYEVCPQRHRKPRGFLKSRGQLHLSIYVNCGLLTVHVIEASQLSVGQTGEPRSSYVKIRLSPDHSKRSSELLDEDLRKRILISVWNKQKNDEHSEFLGCMSYGIQPILSHKKTVNGWYYLLTEDLGKRKHLQVTARSSQPSPTRLPMGQDTKHQPSRPIQYPWCPEERVSVQQAHHDHPGFRKRSDVHRQCSPIRGTLCKDDSLVPRSVMSYQYDISDTHDLISPVSGVRYSFDSPHCASPRRENDDFLHCSPITPNMSPIHNEANIVPNNRSHMYTNQHQERTRHLGASCCSPAESVGLQKDDLIVHLNGKDVVKANAETVAKIIKMMRRRAAPSTVRFRTIDGSTKWSLPDHTSWRQSSL</sequence>
<dbReference type="GO" id="GO:0005886">
    <property type="term" value="C:plasma membrane"/>
    <property type="evidence" value="ECO:0007669"/>
    <property type="project" value="TreeGrafter"/>
</dbReference>
<dbReference type="Gene3D" id="2.30.42.10">
    <property type="match status" value="1"/>
</dbReference>
<dbReference type="PANTHER" id="PTHR46848">
    <property type="entry name" value="REGULATOR OF G-PROTEIN SIGNALING 3"/>
    <property type="match status" value="1"/>
</dbReference>
<dbReference type="Pfam" id="PF00168">
    <property type="entry name" value="C2"/>
    <property type="match status" value="2"/>
</dbReference>
<dbReference type="InterPro" id="IPR036034">
    <property type="entry name" value="PDZ_sf"/>
</dbReference>
<comment type="caution">
    <text evidence="3">The sequence shown here is derived from an EMBL/GenBank/DDBJ whole genome shotgun (WGS) entry which is preliminary data.</text>
</comment>
<accession>A0AAD9J027</accession>
<keyword evidence="4" id="KW-1185">Reference proteome</keyword>
<evidence type="ECO:0000313" key="4">
    <source>
        <dbReference type="Proteomes" id="UP001208570"/>
    </source>
</evidence>
<dbReference type="Gene3D" id="2.60.40.150">
    <property type="entry name" value="C2 domain"/>
    <property type="match status" value="1"/>
</dbReference>
<dbReference type="AlphaFoldDB" id="A0AAD9J027"/>
<dbReference type="PANTHER" id="PTHR46848:SF1">
    <property type="entry name" value="REGULATOR OF G-PROTEIN SIGNALING 3"/>
    <property type="match status" value="1"/>
</dbReference>
<name>A0AAD9J027_9ANNE</name>